<dbReference type="InterPro" id="IPR038116">
    <property type="entry name" value="TrpR-like_sf"/>
</dbReference>
<evidence type="ECO:0008006" key="3">
    <source>
        <dbReference type="Google" id="ProtNLM"/>
    </source>
</evidence>
<dbReference type="SUPFAM" id="SSF48295">
    <property type="entry name" value="TrpR-like"/>
    <property type="match status" value="1"/>
</dbReference>
<reference evidence="1 2" key="1">
    <citation type="journal article" date="2014" name="BMC Genomics">
        <title>Comparison of environmental and isolate Sulfobacillus genomes reveals diverse carbon, sulfur, nitrogen, and hydrogen metabolisms.</title>
        <authorList>
            <person name="Justice N.B."/>
            <person name="Norman A."/>
            <person name="Brown C.T."/>
            <person name="Singh A."/>
            <person name="Thomas B.C."/>
            <person name="Banfield J.F."/>
        </authorList>
    </citation>
    <scope>NUCLEOTIDE SEQUENCE [LARGE SCALE GENOMIC DNA]</scope>
    <source>
        <strain evidence="1">AMDSBA1</strain>
    </source>
</reference>
<comment type="caution">
    <text evidence="1">The sequence shown here is derived from an EMBL/GenBank/DDBJ whole genome shotgun (WGS) entry which is preliminary data.</text>
</comment>
<evidence type="ECO:0000313" key="1">
    <source>
        <dbReference type="EMBL" id="PSR27229.1"/>
    </source>
</evidence>
<gene>
    <name evidence="1" type="ORF">C7B43_12290</name>
</gene>
<evidence type="ECO:0000313" key="2">
    <source>
        <dbReference type="Proteomes" id="UP000242699"/>
    </source>
</evidence>
<dbReference type="GO" id="GO:0043565">
    <property type="term" value="F:sequence-specific DNA binding"/>
    <property type="evidence" value="ECO:0007669"/>
    <property type="project" value="InterPro"/>
</dbReference>
<dbReference type="EMBL" id="PXYT01000028">
    <property type="protein sequence ID" value="PSR27229.1"/>
    <property type="molecule type" value="Genomic_DNA"/>
</dbReference>
<dbReference type="PANTHER" id="PTHR40080">
    <property type="entry name" value="LMO1763 PROTEIN"/>
    <property type="match status" value="1"/>
</dbReference>
<dbReference type="InterPro" id="IPR013368">
    <property type="entry name" value="YecD_YerC"/>
</dbReference>
<dbReference type="Pfam" id="PF01371">
    <property type="entry name" value="Trp_repressor"/>
    <property type="match status" value="1"/>
</dbReference>
<dbReference type="PANTHER" id="PTHR40080:SF1">
    <property type="entry name" value="TRPR-LIKE PROTEIN YERC_YECD"/>
    <property type="match status" value="1"/>
</dbReference>
<sequence>MNLKLRTPETELLCRAFLSLETRDECLAFFEDILTVQELHSIAQRLWVAQMLDQGQTYDDIARITGASSATISRVKRALAFGADGYRAVLDKMDSNPE</sequence>
<protein>
    <recommendedName>
        <fullName evidence="3">TrpR-like protein YerC/YecD</fullName>
    </recommendedName>
</protein>
<dbReference type="NCBIfam" id="TIGR02531">
    <property type="entry name" value="yecD_yerC"/>
    <property type="match status" value="1"/>
</dbReference>
<dbReference type="Gene3D" id="1.10.1270.10">
    <property type="entry name" value="TrpR-like"/>
    <property type="match status" value="1"/>
</dbReference>
<organism evidence="1 2">
    <name type="scientific">Sulfobacillus benefaciens</name>
    <dbReference type="NCBI Taxonomy" id="453960"/>
    <lineage>
        <taxon>Bacteria</taxon>
        <taxon>Bacillati</taxon>
        <taxon>Bacillota</taxon>
        <taxon>Clostridia</taxon>
        <taxon>Eubacteriales</taxon>
        <taxon>Clostridiales Family XVII. Incertae Sedis</taxon>
        <taxon>Sulfobacillus</taxon>
    </lineage>
</organism>
<proteinExistence type="predicted"/>
<dbReference type="Proteomes" id="UP000242699">
    <property type="component" value="Unassembled WGS sequence"/>
</dbReference>
<accession>A0A2T2WYB3</accession>
<dbReference type="InterPro" id="IPR010921">
    <property type="entry name" value="Trp_repressor/repl_initiator"/>
</dbReference>
<dbReference type="GO" id="GO:0003700">
    <property type="term" value="F:DNA-binding transcription factor activity"/>
    <property type="evidence" value="ECO:0007669"/>
    <property type="project" value="InterPro"/>
</dbReference>
<dbReference type="AlphaFoldDB" id="A0A2T2WYB3"/>
<name>A0A2T2WYB3_9FIRM</name>
<dbReference type="InterPro" id="IPR000831">
    <property type="entry name" value="Trp_repress"/>
</dbReference>
<dbReference type="PIRSF" id="PIRSF012508">
    <property type="entry name" value="YerC"/>
    <property type="match status" value="1"/>
</dbReference>